<dbReference type="AlphaFoldDB" id="A0A2Z7A6X8"/>
<proteinExistence type="predicted"/>
<name>A0A2Z7A6X8_9LAMI</name>
<evidence type="ECO:0000313" key="2">
    <source>
        <dbReference type="Proteomes" id="UP000250235"/>
    </source>
</evidence>
<reference evidence="1 2" key="1">
    <citation type="journal article" date="2015" name="Proc. Natl. Acad. Sci. U.S.A.">
        <title>The resurrection genome of Boea hygrometrica: A blueprint for survival of dehydration.</title>
        <authorList>
            <person name="Xiao L."/>
            <person name="Yang G."/>
            <person name="Zhang L."/>
            <person name="Yang X."/>
            <person name="Zhao S."/>
            <person name="Ji Z."/>
            <person name="Zhou Q."/>
            <person name="Hu M."/>
            <person name="Wang Y."/>
            <person name="Chen M."/>
            <person name="Xu Y."/>
            <person name="Jin H."/>
            <person name="Xiao X."/>
            <person name="Hu G."/>
            <person name="Bao F."/>
            <person name="Hu Y."/>
            <person name="Wan P."/>
            <person name="Li L."/>
            <person name="Deng X."/>
            <person name="Kuang T."/>
            <person name="Xiang C."/>
            <person name="Zhu J.K."/>
            <person name="Oliver M.J."/>
            <person name="He Y."/>
        </authorList>
    </citation>
    <scope>NUCLEOTIDE SEQUENCE [LARGE SCALE GENOMIC DNA]</scope>
    <source>
        <strain evidence="2">cv. XS01</strain>
    </source>
</reference>
<dbReference type="EMBL" id="KV020215">
    <property type="protein sequence ID" value="KZV14725.1"/>
    <property type="molecule type" value="Genomic_DNA"/>
</dbReference>
<protein>
    <submittedName>
        <fullName evidence="1">Uncharacterized protein</fullName>
    </submittedName>
</protein>
<gene>
    <name evidence="1" type="ORF">F511_41307</name>
</gene>
<organism evidence="1 2">
    <name type="scientific">Dorcoceras hygrometricum</name>
    <dbReference type="NCBI Taxonomy" id="472368"/>
    <lineage>
        <taxon>Eukaryota</taxon>
        <taxon>Viridiplantae</taxon>
        <taxon>Streptophyta</taxon>
        <taxon>Embryophyta</taxon>
        <taxon>Tracheophyta</taxon>
        <taxon>Spermatophyta</taxon>
        <taxon>Magnoliopsida</taxon>
        <taxon>eudicotyledons</taxon>
        <taxon>Gunneridae</taxon>
        <taxon>Pentapetalae</taxon>
        <taxon>asterids</taxon>
        <taxon>lamiids</taxon>
        <taxon>Lamiales</taxon>
        <taxon>Gesneriaceae</taxon>
        <taxon>Didymocarpoideae</taxon>
        <taxon>Trichosporeae</taxon>
        <taxon>Loxocarpinae</taxon>
        <taxon>Dorcoceras</taxon>
    </lineage>
</organism>
<accession>A0A2Z7A6X8</accession>
<sequence>MEEVAEKLRWLCFTIFGRVELWFSKGTPELEQHCLYQVVEDFKLEHQLGKADEQFKRRIKQSSIAVNEEQNCSSSDQLQRTRAVIECESRYKRSDPVKIRSQAGYDTPR</sequence>
<dbReference type="Proteomes" id="UP000250235">
    <property type="component" value="Unassembled WGS sequence"/>
</dbReference>
<keyword evidence="2" id="KW-1185">Reference proteome</keyword>
<evidence type="ECO:0000313" key="1">
    <source>
        <dbReference type="EMBL" id="KZV14725.1"/>
    </source>
</evidence>